<keyword evidence="13" id="KW-1185">Reference proteome</keyword>
<dbReference type="SUPFAM" id="SSF56112">
    <property type="entry name" value="Protein kinase-like (PK-like)"/>
    <property type="match status" value="1"/>
</dbReference>
<dbReference type="GO" id="GO:0005524">
    <property type="term" value="F:ATP binding"/>
    <property type="evidence" value="ECO:0007669"/>
    <property type="project" value="UniProtKB-UniRule"/>
</dbReference>
<dbReference type="CDD" id="cd13118">
    <property type="entry name" value="POLO_box_1"/>
    <property type="match status" value="1"/>
</dbReference>
<dbReference type="InterPro" id="IPR029044">
    <property type="entry name" value="Nucleotide-diphossugar_trans"/>
</dbReference>
<evidence type="ECO:0000259" key="11">
    <source>
        <dbReference type="PROSITE" id="PS50078"/>
    </source>
</evidence>
<proteinExistence type="inferred from homology"/>
<dbReference type="EC" id="2.7.11.21" evidence="7"/>
<dbReference type="InterPro" id="IPR033701">
    <property type="entry name" value="POLO_box_1"/>
</dbReference>
<dbReference type="PROSITE" id="PS50078">
    <property type="entry name" value="POLO_BOX"/>
    <property type="match status" value="2"/>
</dbReference>
<feature type="transmembrane region" description="Helical" evidence="9">
    <location>
        <begin position="288"/>
        <end position="309"/>
    </location>
</feature>
<protein>
    <recommendedName>
        <fullName evidence="7">Serine/threonine-protein kinase</fullName>
        <ecNumber evidence="7">2.7.11.21</ecNumber>
    </recommendedName>
</protein>
<dbReference type="InterPro" id="IPR000719">
    <property type="entry name" value="Prot_kinase_dom"/>
</dbReference>
<dbReference type="Proteomes" id="UP000660262">
    <property type="component" value="Unassembled WGS sequence"/>
</dbReference>
<dbReference type="SUPFAM" id="SSF82615">
    <property type="entry name" value="Polo-box domain"/>
    <property type="match status" value="2"/>
</dbReference>
<keyword evidence="4 7" id="KW-0418">Kinase</keyword>
<feature type="binding site" evidence="6">
    <location>
        <position position="501"/>
    </location>
    <ligand>
        <name>ATP</name>
        <dbReference type="ChEBI" id="CHEBI:30616"/>
    </ligand>
</feature>
<feature type="region of interest" description="Disordered" evidence="8">
    <location>
        <begin position="743"/>
        <end position="781"/>
    </location>
</feature>
<evidence type="ECO:0000256" key="9">
    <source>
        <dbReference type="SAM" id="Phobius"/>
    </source>
</evidence>
<evidence type="ECO:0000256" key="3">
    <source>
        <dbReference type="ARBA" id="ARBA00022741"/>
    </source>
</evidence>
<name>A0A830HI41_9CHLO</name>
<dbReference type="EMBL" id="BNJQ01000010">
    <property type="protein sequence ID" value="GHP05460.1"/>
    <property type="molecule type" value="Genomic_DNA"/>
</dbReference>
<evidence type="ECO:0000256" key="6">
    <source>
        <dbReference type="PROSITE-ProRule" id="PRU10141"/>
    </source>
</evidence>
<keyword evidence="5 6" id="KW-0067">ATP-binding</keyword>
<dbReference type="FunFam" id="3.30.200.20:FF:000042">
    <property type="entry name" value="Aurora kinase A"/>
    <property type="match status" value="1"/>
</dbReference>
<keyword evidence="1 7" id="KW-0723">Serine/threonine-protein kinase</keyword>
<evidence type="ECO:0000313" key="13">
    <source>
        <dbReference type="Proteomes" id="UP000660262"/>
    </source>
</evidence>
<dbReference type="FunFam" id="1.10.510.10:FF:000571">
    <property type="entry name" value="Maternal embryonic leucine zipper kinase"/>
    <property type="match status" value="1"/>
</dbReference>
<dbReference type="InterPro" id="IPR036947">
    <property type="entry name" value="POLO_box_dom_sf"/>
</dbReference>
<feature type="domain" description="Protein kinase" evidence="10">
    <location>
        <begin position="472"/>
        <end position="730"/>
    </location>
</feature>
<dbReference type="InterPro" id="IPR000959">
    <property type="entry name" value="POLO_box_dom"/>
</dbReference>
<feature type="region of interest" description="Disordered" evidence="8">
    <location>
        <begin position="995"/>
        <end position="1021"/>
    </location>
</feature>
<dbReference type="Gene3D" id="1.10.510.10">
    <property type="entry name" value="Transferase(Phosphotransferase) domain 1"/>
    <property type="match status" value="1"/>
</dbReference>
<keyword evidence="2 7" id="KW-0808">Transferase</keyword>
<dbReference type="Pfam" id="PF00069">
    <property type="entry name" value="Pkinase"/>
    <property type="match status" value="1"/>
</dbReference>
<feature type="compositionally biased region" description="Polar residues" evidence="8">
    <location>
        <begin position="826"/>
        <end position="836"/>
    </location>
</feature>
<evidence type="ECO:0000259" key="10">
    <source>
        <dbReference type="PROSITE" id="PS50011"/>
    </source>
</evidence>
<dbReference type="InterPro" id="IPR011009">
    <property type="entry name" value="Kinase-like_dom_sf"/>
</dbReference>
<feature type="transmembrane region" description="Helical" evidence="9">
    <location>
        <begin position="315"/>
        <end position="337"/>
    </location>
</feature>
<feature type="region of interest" description="Disordered" evidence="8">
    <location>
        <begin position="826"/>
        <end position="882"/>
    </location>
</feature>
<evidence type="ECO:0000256" key="1">
    <source>
        <dbReference type="ARBA" id="ARBA00022527"/>
    </source>
</evidence>
<feature type="compositionally biased region" description="Low complexity" evidence="8">
    <location>
        <begin position="411"/>
        <end position="425"/>
    </location>
</feature>
<comment type="similarity">
    <text evidence="7">Belongs to the protein kinase superfamily. Ser/Thr protein kinase family. CDC5/Polo subfamily.</text>
</comment>
<feature type="compositionally biased region" description="Polar residues" evidence="8">
    <location>
        <begin position="1000"/>
        <end position="1012"/>
    </location>
</feature>
<evidence type="ECO:0000313" key="12">
    <source>
        <dbReference type="EMBL" id="GHP05460.1"/>
    </source>
</evidence>
<dbReference type="SUPFAM" id="SSF53448">
    <property type="entry name" value="Nucleotide-diphospho-sugar transferases"/>
    <property type="match status" value="1"/>
</dbReference>
<dbReference type="GO" id="GO:0005634">
    <property type="term" value="C:nucleus"/>
    <property type="evidence" value="ECO:0007669"/>
    <property type="project" value="TreeGrafter"/>
</dbReference>
<sequence length="1104" mass="119576">MRQSCLCSRKRCGYATSTAGHRGVALRRRHNVRVCALAGKQQKQTLDVAIVAPVYNEQDGVHALANAIRSAMDDASLAYKLVLVDDGSTDKSADAMRDVVQANDETVHAVYLRRNSGQSTATAAGLSAALALEPHAIVTMDADLQQDPADIPALLNALHDDNVDAACGWRRGRASGDGVVRVFISAVANWMLRVAVRSPQIKDSGCALRAYRPWIAEYLSACLPGTEWHRLIPYLVVVEGGRLAHVPVTHRERSTGTSKYTVFGRMPKVASDLVTLAYLVRFRHKPTYLLTPLAMCVALSFLASSWAVAARCPCWPLFVGVSVAALGVALSALLFAAGVQLEKPLERGSTRRAVGACLTSTPSVAAVNDFREQHASAATSAVVALTTQTPPPPSANPPLNVEKHHQMQQQPSSSSSSKKTPSTSSHHGPGNVQCPDAVHRVRVSSSNTSSSSSSSSSDLECSTATTTTTTTYLRQRLIGRGGFAHCFSVVEQGAGHSYALKVVDKQQLSVKGERAKAKLVREVEIHRRLRHSGIVAFHDVFEDRANVYMLLELCPHGTVADLVRAEGPWEEPRAATLLVQLTDSLKYLHARRVIHRDIKLSNLLVARDGSLRLADFGLACRLERGGAARTTICGTPNYIAPEVLSRSSGGHSYEADVWSVGVASYALMYGKPPFAAEDVKTTYRRIKARQFRFPEVPARSSDVRHLISWTLSTDPKERPSLDEIMSHPVVEPARQPGATRSLLLGGESSREPQTHPLPPAASTRKKKAAVASSPSSSSCTSVRTPLTLINANANAPSFAPVTPVPFAQQTMRQPEALTPLTTMAPNAINSDSNGTATKLAAAAEEAEEAEAEAAPFVPPALDLPTGDRNPSSPPRSESSTSSPIRVVTWLDYSSKYGMCYRLMDGCVGALFNDGSRMVLAPNRTYVQYAERRRGGSGASAPPRRRLDARIAPPEDLRKKCRLLRHFETALSAADEKSGGELPIAAIKPDYDGELFADANGSEQADPESTSTPHGEPHNEPELPTVRRWLRTKHAAVFRLNAHVTHVLYFDGAVVLIVPETQHVHYRPAGAHASDPFEVSHLLRLPERPELVKRLRYAREAIKLL</sequence>
<dbReference type="InterPro" id="IPR001173">
    <property type="entry name" value="Glyco_trans_2-like"/>
</dbReference>
<dbReference type="Pfam" id="PF00659">
    <property type="entry name" value="POLO_box"/>
    <property type="match status" value="1"/>
</dbReference>
<dbReference type="PANTHER" id="PTHR24345">
    <property type="entry name" value="SERINE/THREONINE-PROTEIN KINASE PLK"/>
    <property type="match status" value="1"/>
</dbReference>
<evidence type="ECO:0000256" key="7">
    <source>
        <dbReference type="RuleBase" id="RU361162"/>
    </source>
</evidence>
<dbReference type="Gene3D" id="3.30.1120.30">
    <property type="entry name" value="POLO box domain"/>
    <property type="match status" value="2"/>
</dbReference>
<keyword evidence="9" id="KW-0472">Membrane</keyword>
<feature type="region of interest" description="Disordered" evidence="8">
    <location>
        <begin position="386"/>
        <end position="466"/>
    </location>
</feature>
<accession>A0A830HI41</accession>
<organism evidence="12 13">
    <name type="scientific">Pycnococcus provasolii</name>
    <dbReference type="NCBI Taxonomy" id="41880"/>
    <lineage>
        <taxon>Eukaryota</taxon>
        <taxon>Viridiplantae</taxon>
        <taxon>Chlorophyta</taxon>
        <taxon>Pseudoscourfieldiophyceae</taxon>
        <taxon>Pseudoscourfieldiales</taxon>
        <taxon>Pycnococcaceae</taxon>
        <taxon>Pycnococcus</taxon>
    </lineage>
</organism>
<evidence type="ECO:0000256" key="8">
    <source>
        <dbReference type="SAM" id="MobiDB-lite"/>
    </source>
</evidence>
<gene>
    <name evidence="12" type="ORF">PPROV_000421000</name>
</gene>
<dbReference type="SMART" id="SM00220">
    <property type="entry name" value="S_TKc"/>
    <property type="match status" value="1"/>
</dbReference>
<reference evidence="12" key="1">
    <citation type="submission" date="2020-10" db="EMBL/GenBank/DDBJ databases">
        <title>Unveiling of a novel bifunctional photoreceptor, Dualchrome1, isolated from a cosmopolitan green alga.</title>
        <authorList>
            <person name="Suzuki S."/>
            <person name="Kawachi M."/>
        </authorList>
    </citation>
    <scope>NUCLEOTIDE SEQUENCE</scope>
    <source>
        <strain evidence="12">NIES 2893</strain>
    </source>
</reference>
<dbReference type="PROSITE" id="PS50011">
    <property type="entry name" value="PROTEIN_KINASE_DOM"/>
    <property type="match status" value="1"/>
</dbReference>
<feature type="domain" description="POLO box" evidence="11">
    <location>
        <begin position="885"/>
        <end position="972"/>
    </location>
</feature>
<feature type="compositionally biased region" description="Low complexity" evidence="8">
    <location>
        <begin position="444"/>
        <end position="466"/>
    </location>
</feature>
<feature type="domain" description="POLO box" evidence="11">
    <location>
        <begin position="1024"/>
        <end position="1104"/>
    </location>
</feature>
<evidence type="ECO:0000256" key="4">
    <source>
        <dbReference type="ARBA" id="ARBA00022777"/>
    </source>
</evidence>
<dbReference type="Pfam" id="PF00535">
    <property type="entry name" value="Glycos_transf_2"/>
    <property type="match status" value="1"/>
</dbReference>
<dbReference type="PROSITE" id="PS00108">
    <property type="entry name" value="PROTEIN_KINASE_ST"/>
    <property type="match status" value="1"/>
</dbReference>
<keyword evidence="3 6" id="KW-0547">Nucleotide-binding</keyword>
<dbReference type="OrthoDB" id="408964at2759"/>
<dbReference type="InterPro" id="IPR008271">
    <property type="entry name" value="Ser/Thr_kinase_AS"/>
</dbReference>
<evidence type="ECO:0000256" key="5">
    <source>
        <dbReference type="ARBA" id="ARBA00022840"/>
    </source>
</evidence>
<comment type="caution">
    <text evidence="12">The sequence shown here is derived from an EMBL/GenBank/DDBJ whole genome shotgun (WGS) entry which is preliminary data.</text>
</comment>
<dbReference type="GO" id="GO:0004674">
    <property type="term" value="F:protein serine/threonine kinase activity"/>
    <property type="evidence" value="ECO:0007669"/>
    <property type="project" value="UniProtKB-KW"/>
</dbReference>
<evidence type="ECO:0000256" key="2">
    <source>
        <dbReference type="ARBA" id="ARBA00022679"/>
    </source>
</evidence>
<dbReference type="InterPro" id="IPR017441">
    <property type="entry name" value="Protein_kinase_ATP_BS"/>
</dbReference>
<dbReference type="Gene3D" id="3.30.200.20">
    <property type="entry name" value="Phosphorylase Kinase, domain 1"/>
    <property type="match status" value="1"/>
</dbReference>
<dbReference type="Gene3D" id="3.90.550.10">
    <property type="entry name" value="Spore Coat Polysaccharide Biosynthesis Protein SpsA, Chain A"/>
    <property type="match status" value="1"/>
</dbReference>
<dbReference type="AlphaFoldDB" id="A0A830HI41"/>
<dbReference type="PROSITE" id="PS00107">
    <property type="entry name" value="PROTEIN_KINASE_ATP"/>
    <property type="match status" value="1"/>
</dbReference>
<dbReference type="PANTHER" id="PTHR24345:SF0">
    <property type="entry name" value="CELL CYCLE SERINE_THREONINE-PROTEIN KINASE CDC5_MSD2"/>
    <property type="match status" value="1"/>
</dbReference>
<comment type="catalytic activity">
    <reaction evidence="7">
        <text>L-threonyl-[protein] + ATP = O-phospho-L-threonyl-[protein] + ADP + H(+)</text>
        <dbReference type="Rhea" id="RHEA:46608"/>
        <dbReference type="Rhea" id="RHEA-COMP:11060"/>
        <dbReference type="Rhea" id="RHEA-COMP:11605"/>
        <dbReference type="ChEBI" id="CHEBI:15378"/>
        <dbReference type="ChEBI" id="CHEBI:30013"/>
        <dbReference type="ChEBI" id="CHEBI:30616"/>
        <dbReference type="ChEBI" id="CHEBI:61977"/>
        <dbReference type="ChEBI" id="CHEBI:456216"/>
        <dbReference type="EC" id="2.7.11.21"/>
    </reaction>
</comment>
<feature type="compositionally biased region" description="Low complexity" evidence="8">
    <location>
        <begin position="769"/>
        <end position="778"/>
    </location>
</feature>
<keyword evidence="9" id="KW-0812">Transmembrane</keyword>
<keyword evidence="9" id="KW-1133">Transmembrane helix</keyword>